<dbReference type="InterPro" id="IPR016182">
    <property type="entry name" value="Cu_amine_oxidase_N-reg"/>
</dbReference>
<dbReference type="Pfam" id="PF02727">
    <property type="entry name" value="Cu_amine_oxidN2"/>
    <property type="match status" value="1"/>
</dbReference>
<keyword evidence="13" id="KW-1185">Reference proteome</keyword>
<dbReference type="PROSITE" id="PS01164">
    <property type="entry name" value="COPPER_AMINE_OXID_1"/>
    <property type="match status" value="1"/>
</dbReference>
<evidence type="ECO:0000256" key="3">
    <source>
        <dbReference type="ARBA" id="ARBA00022723"/>
    </source>
</evidence>
<gene>
    <name evidence="12" type="ORF">PGQ11_007632</name>
</gene>
<dbReference type="EMBL" id="JAPCWZ010000004">
    <property type="protein sequence ID" value="KAK8869054.1"/>
    <property type="molecule type" value="Genomic_DNA"/>
</dbReference>
<dbReference type="SUPFAM" id="SSF54416">
    <property type="entry name" value="Amine oxidase N-terminal region"/>
    <property type="match status" value="2"/>
</dbReference>
<dbReference type="Gene3D" id="3.10.450.40">
    <property type="match status" value="2"/>
</dbReference>
<reference evidence="12 13" key="1">
    <citation type="journal article" date="2024" name="IMA Fungus">
        <title>Apiospora arundinis, a panoply of carbohydrate-active enzymes and secondary metabolites.</title>
        <authorList>
            <person name="Sorensen T."/>
            <person name="Petersen C."/>
            <person name="Muurmann A.T."/>
            <person name="Christiansen J.V."/>
            <person name="Brundto M.L."/>
            <person name="Overgaard C.K."/>
            <person name="Boysen A.T."/>
            <person name="Wollenberg R.D."/>
            <person name="Larsen T.O."/>
            <person name="Sorensen J.L."/>
            <person name="Nielsen K.L."/>
            <person name="Sondergaard T.E."/>
        </authorList>
    </citation>
    <scope>NUCLEOTIDE SEQUENCE [LARGE SCALE GENOMIC DNA]</scope>
    <source>
        <strain evidence="12 13">AAU 773</strain>
    </source>
</reference>
<feature type="signal peptide" evidence="8">
    <location>
        <begin position="1"/>
        <end position="18"/>
    </location>
</feature>
<dbReference type="InterPro" id="IPR000269">
    <property type="entry name" value="Cu_amine_oxidase"/>
</dbReference>
<comment type="caution">
    <text evidence="12">The sequence shown here is derived from an EMBL/GenBank/DDBJ whole genome shotgun (WGS) entry which is preliminary data.</text>
</comment>
<dbReference type="InterPro" id="IPR015800">
    <property type="entry name" value="Cu_amine_oxidase_N2"/>
</dbReference>
<comment type="similarity">
    <text evidence="2 7">Belongs to the copper/topaquinone oxidase family.</text>
</comment>
<dbReference type="InterPro" id="IPR015328">
    <property type="entry name" value="DUF1965"/>
</dbReference>
<keyword evidence="4 7" id="KW-0801">TPQ</keyword>
<evidence type="ECO:0000256" key="7">
    <source>
        <dbReference type="RuleBase" id="RU000672"/>
    </source>
</evidence>
<protein>
    <recommendedName>
        <fullName evidence="7">Amine oxidase</fullName>
        <ecNumber evidence="7">1.4.3.-</ecNumber>
    </recommendedName>
</protein>
<evidence type="ECO:0000259" key="11">
    <source>
        <dbReference type="Pfam" id="PF09248"/>
    </source>
</evidence>
<accession>A0ABR2IW33</accession>
<dbReference type="Gene3D" id="2.70.98.20">
    <property type="entry name" value="Copper amine oxidase, catalytic domain"/>
    <property type="match status" value="1"/>
</dbReference>
<dbReference type="Pfam" id="PF09248">
    <property type="entry name" value="DUF1965"/>
    <property type="match status" value="1"/>
</dbReference>
<organism evidence="12 13">
    <name type="scientific">Apiospora arundinis</name>
    <dbReference type="NCBI Taxonomy" id="335852"/>
    <lineage>
        <taxon>Eukaryota</taxon>
        <taxon>Fungi</taxon>
        <taxon>Dikarya</taxon>
        <taxon>Ascomycota</taxon>
        <taxon>Pezizomycotina</taxon>
        <taxon>Sordariomycetes</taxon>
        <taxon>Xylariomycetidae</taxon>
        <taxon>Amphisphaeriales</taxon>
        <taxon>Apiosporaceae</taxon>
        <taxon>Apiospora</taxon>
    </lineage>
</organism>
<dbReference type="EC" id="1.4.3.-" evidence="7"/>
<keyword evidence="8" id="KW-0732">Signal</keyword>
<sequence>MRLGPVTVAFGLLGAGIASTTSRSRCTCPDLRSHTIFRRQDSASACPVPQDVTVTAPRGTPFVPLSQSELDSIVEWLGGSGLGLNLSDPSSPTLAMSDNYISHIEILKPNKTDVLSYLSGDSSSVPRYARVVINEGAATVPGVMQYYVGPLPISDTTTMRPLDYFYNGPNGPKVLYSGGLLDKPRQRAVEAIVASTMSTIADITMDLTGLAYYGSSDNRTNSEYFIQNPYSTDGTTGVLWLPWRRLAKAPWDQPSGLYVSYDIAGTDASLYYLRMIVYNLVVYNSTDDFRAAWSAGEITKTPEPTTNDSFLDKDRTGPMRDLEDRFAPTVLTLDGNRFRIDTDNNYLTYMGWSFYTRFDKDVGIQFYDIRFKGESVLYELSLQDALVQYAGNNPFQTGTAYSDRFYGIGSEAIRPIPGYDCPYHATYLNATYTSGTNVQTIKDAICIFETDIGTPLTRHKVYSDWEQSTKGSKLVVRMIATLGNYDYIWDYGFVVDGSITIDAYASGYVQANYYRPDDEGRWGPRIGETISGTMHTHVMNFKADFDLVDTSNTFVRTDLIVENITQPWYPERGVFESMRYDIHELASESEGLLNNPPNGQSMYTVVNKNNLNAWGQPRGYRIMPGLNNVYLPSQRSPFLLRSGEHAKQAFAVSRQHDTEPASTAALSGNVPEAPLVEFWGFFADDEPLQQEDLVVWANLGMHHFVRAEDLPNTLATSAHASLVLAPQNWAAGGENTRDLANAVIFYLDDTNSAGVSVPNTNGVDVPSCLPLGPDDALLGAFDG</sequence>
<evidence type="ECO:0000259" key="9">
    <source>
        <dbReference type="Pfam" id="PF01179"/>
    </source>
</evidence>
<keyword evidence="6 7" id="KW-0186">Copper</keyword>
<dbReference type="PRINTS" id="PR00766">
    <property type="entry name" value="CUDAOXIDASE"/>
</dbReference>
<dbReference type="PANTHER" id="PTHR10638:SF20">
    <property type="entry name" value="AMINE OXIDASE"/>
    <property type="match status" value="1"/>
</dbReference>
<evidence type="ECO:0000313" key="12">
    <source>
        <dbReference type="EMBL" id="KAK8869054.1"/>
    </source>
</evidence>
<dbReference type="SUPFAM" id="SSF49998">
    <property type="entry name" value="Amine oxidase catalytic domain"/>
    <property type="match status" value="1"/>
</dbReference>
<keyword evidence="5 7" id="KW-0560">Oxidoreductase</keyword>
<keyword evidence="3 7" id="KW-0479">Metal-binding</keyword>
<dbReference type="PANTHER" id="PTHR10638">
    <property type="entry name" value="COPPER AMINE OXIDASE"/>
    <property type="match status" value="1"/>
</dbReference>
<comment type="cofactor">
    <cofactor evidence="1">
        <name>Cu cation</name>
        <dbReference type="ChEBI" id="CHEBI:23378"/>
    </cofactor>
</comment>
<feature type="domain" description="Copper amine oxidase N2-terminal" evidence="10">
    <location>
        <begin position="91"/>
        <end position="153"/>
    </location>
</feature>
<dbReference type="InterPro" id="IPR036460">
    <property type="entry name" value="Cu_amine_oxidase_C_sf"/>
</dbReference>
<dbReference type="Proteomes" id="UP001390339">
    <property type="component" value="Unassembled WGS sequence"/>
</dbReference>
<dbReference type="InterPro" id="IPR049948">
    <property type="entry name" value="Cu_Am_ox_TPQ-bd"/>
</dbReference>
<evidence type="ECO:0000256" key="5">
    <source>
        <dbReference type="ARBA" id="ARBA00023002"/>
    </source>
</evidence>
<feature type="domain" description="DUF1965" evidence="11">
    <location>
        <begin position="254"/>
        <end position="317"/>
    </location>
</feature>
<evidence type="ECO:0000256" key="2">
    <source>
        <dbReference type="ARBA" id="ARBA00007983"/>
    </source>
</evidence>
<proteinExistence type="inferred from homology"/>
<feature type="chain" id="PRO_5047207588" description="Amine oxidase" evidence="8">
    <location>
        <begin position="19"/>
        <end position="783"/>
    </location>
</feature>
<comment type="PTM">
    <text evidence="7">Topaquinone (TPQ) is generated by copper-dependent autoxidation of a specific tyrosyl residue.</text>
</comment>
<evidence type="ECO:0000256" key="4">
    <source>
        <dbReference type="ARBA" id="ARBA00022772"/>
    </source>
</evidence>
<evidence type="ECO:0000256" key="1">
    <source>
        <dbReference type="ARBA" id="ARBA00001935"/>
    </source>
</evidence>
<evidence type="ECO:0000259" key="10">
    <source>
        <dbReference type="Pfam" id="PF02727"/>
    </source>
</evidence>
<comment type="cofactor">
    <cofactor evidence="7">
        <name>Cu cation</name>
        <dbReference type="ChEBI" id="CHEBI:23378"/>
    </cofactor>
    <text evidence="7">Contains 1 topaquinone per subunit.</text>
</comment>
<dbReference type="Pfam" id="PF01179">
    <property type="entry name" value="Cu_amine_oxid"/>
    <property type="match status" value="1"/>
</dbReference>
<evidence type="ECO:0000313" key="13">
    <source>
        <dbReference type="Proteomes" id="UP001390339"/>
    </source>
</evidence>
<feature type="domain" description="Copper amine oxidase catalytic" evidence="9">
    <location>
        <begin position="329"/>
        <end position="730"/>
    </location>
</feature>
<name>A0ABR2IW33_9PEZI</name>
<dbReference type="InterPro" id="IPR015798">
    <property type="entry name" value="Cu_amine_oxidase_C"/>
</dbReference>
<evidence type="ECO:0000256" key="6">
    <source>
        <dbReference type="ARBA" id="ARBA00023008"/>
    </source>
</evidence>
<evidence type="ECO:0000256" key="8">
    <source>
        <dbReference type="SAM" id="SignalP"/>
    </source>
</evidence>